<dbReference type="GO" id="GO:0008168">
    <property type="term" value="F:methyltransferase activity"/>
    <property type="evidence" value="ECO:0007669"/>
    <property type="project" value="UniProtKB-KW"/>
</dbReference>
<dbReference type="EMBL" id="LR796651">
    <property type="protein sequence ID" value="CAB4158068.1"/>
    <property type="molecule type" value="Genomic_DNA"/>
</dbReference>
<name>A0A6J5NM63_9CAUD</name>
<dbReference type="InterPro" id="IPR029063">
    <property type="entry name" value="SAM-dependent_MTases_sf"/>
</dbReference>
<keyword evidence="1" id="KW-0489">Methyltransferase</keyword>
<accession>A0A6J5NM63</accession>
<dbReference type="Gene3D" id="3.40.50.150">
    <property type="entry name" value="Vaccinia Virus protein VP39"/>
    <property type="match status" value="1"/>
</dbReference>
<proteinExistence type="predicted"/>
<sequence>MHSDEIKYPNWFFSGGTYNFYTYLNKYKDKPGLRFLQIGAFTGDASKWLLENILTDTSSTLTDVDTWTGSDEKIHKKFDWNHVEKTYDDKMSKFVNVIKEKQTSKQFLENNNAEYDFIYIDGDHMAKQVYLDAVLSWKALKNNGILAFDDYEWTHDSEDPEKSPGLGIDKFLEEEYGSFILLKKSNQLWIKKI</sequence>
<protein>
    <submittedName>
        <fullName evidence="1">Methyltransferase domain containing protein</fullName>
    </submittedName>
</protein>
<dbReference type="GO" id="GO:0032259">
    <property type="term" value="P:methylation"/>
    <property type="evidence" value="ECO:0007669"/>
    <property type="project" value="UniProtKB-KW"/>
</dbReference>
<reference evidence="1" key="1">
    <citation type="submission" date="2020-04" db="EMBL/GenBank/DDBJ databases">
        <authorList>
            <person name="Chiriac C."/>
            <person name="Salcher M."/>
            <person name="Ghai R."/>
            <person name="Kavagutti S V."/>
        </authorList>
    </citation>
    <scope>NUCLEOTIDE SEQUENCE</scope>
</reference>
<dbReference type="SUPFAM" id="SSF53335">
    <property type="entry name" value="S-adenosyl-L-methionine-dependent methyltransferases"/>
    <property type="match status" value="1"/>
</dbReference>
<keyword evidence="1" id="KW-0808">Transferase</keyword>
<evidence type="ECO:0000313" key="1">
    <source>
        <dbReference type="EMBL" id="CAB4158068.1"/>
    </source>
</evidence>
<dbReference type="Pfam" id="PF13578">
    <property type="entry name" value="Methyltransf_24"/>
    <property type="match status" value="1"/>
</dbReference>
<gene>
    <name evidence="1" type="ORF">UFOVP694_136</name>
</gene>
<organism evidence="1">
    <name type="scientific">uncultured Caudovirales phage</name>
    <dbReference type="NCBI Taxonomy" id="2100421"/>
    <lineage>
        <taxon>Viruses</taxon>
        <taxon>Duplodnaviria</taxon>
        <taxon>Heunggongvirae</taxon>
        <taxon>Uroviricota</taxon>
        <taxon>Caudoviricetes</taxon>
        <taxon>Peduoviridae</taxon>
        <taxon>Maltschvirus</taxon>
        <taxon>Maltschvirus maltsch</taxon>
    </lineage>
</organism>